<dbReference type="AlphaFoldDB" id="A0A1X3DKE6"/>
<comment type="caution">
    <text evidence="1">The sequence shown here is derived from an EMBL/GenBank/DDBJ whole genome shotgun (WGS) entry which is preliminary data.</text>
</comment>
<protein>
    <recommendedName>
        <fullName evidence="3">Enoyl-CoA hydratase</fullName>
    </recommendedName>
</protein>
<dbReference type="Proteomes" id="UP000193303">
    <property type="component" value="Unassembled WGS sequence"/>
</dbReference>
<proteinExistence type="predicted"/>
<evidence type="ECO:0000313" key="2">
    <source>
        <dbReference type="Proteomes" id="UP000193303"/>
    </source>
</evidence>
<dbReference type="Gene3D" id="3.90.1720.10">
    <property type="entry name" value="endopeptidase domain like (from Nostoc punctiforme)"/>
    <property type="match status" value="1"/>
</dbReference>
<dbReference type="InterPro" id="IPR038765">
    <property type="entry name" value="Papain-like_cys_pep_sf"/>
</dbReference>
<organism evidence="1 2">
    <name type="scientific">Neisseria dumasiana</name>
    <dbReference type="NCBI Taxonomy" id="1931275"/>
    <lineage>
        <taxon>Bacteria</taxon>
        <taxon>Pseudomonadati</taxon>
        <taxon>Pseudomonadota</taxon>
        <taxon>Betaproteobacteria</taxon>
        <taxon>Neisseriales</taxon>
        <taxon>Neisseriaceae</taxon>
        <taxon>Neisseria</taxon>
    </lineage>
</organism>
<gene>
    <name evidence="1" type="ORF">BV912_01940</name>
</gene>
<evidence type="ECO:0008006" key="3">
    <source>
        <dbReference type="Google" id="ProtNLM"/>
    </source>
</evidence>
<dbReference type="OrthoDB" id="95478at2"/>
<reference evidence="2" key="1">
    <citation type="submission" date="2017-01" db="EMBL/GenBank/DDBJ databases">
        <authorList>
            <person name="Mah S.A."/>
            <person name="Swanson W.J."/>
            <person name="Moy G.W."/>
            <person name="Vacquier V.D."/>
        </authorList>
    </citation>
    <scope>NUCLEOTIDE SEQUENCE [LARGE SCALE GENOMIC DNA]</scope>
    <source>
        <strain evidence="2">124861</strain>
    </source>
</reference>
<dbReference type="EMBL" id="MTAB01000003">
    <property type="protein sequence ID" value="OSI24638.1"/>
    <property type="molecule type" value="Genomic_DNA"/>
</dbReference>
<dbReference type="RefSeq" id="WP_085358036.1">
    <property type="nucleotide sequence ID" value="NZ_MTAB01000003.1"/>
</dbReference>
<name>A0A1X3DKE6_9NEIS</name>
<dbReference type="SUPFAM" id="SSF54001">
    <property type="entry name" value="Cysteine proteinases"/>
    <property type="match status" value="1"/>
</dbReference>
<sequence length="154" mass="17056">MTQVYLALYKGYSSEKGVKAWVGRLKEWLVRKMTRGIYSHCEIAVKRSDGLFCCRSASLRDGGVREKVMPLPSEKWDLIPLKAAVADGAVNLMERTARGKYDYLGALGTVSIKGGDKNKWFCSEWCGEALGIAEPWRFSPNDLAVICAVGKVGF</sequence>
<evidence type="ECO:0000313" key="1">
    <source>
        <dbReference type="EMBL" id="OSI24638.1"/>
    </source>
</evidence>
<accession>A0A1X3DKE6</accession>